<name>A0A3E1P9T5_9BACT</name>
<comment type="caution">
    <text evidence="3">The sequence shown here is derived from an EMBL/GenBank/DDBJ whole genome shotgun (WGS) entry which is preliminary data.</text>
</comment>
<proteinExistence type="predicted"/>
<dbReference type="InterPro" id="IPR046863">
    <property type="entry name" value="MbnP-like_dom"/>
</dbReference>
<gene>
    <name evidence="3" type="ORF">DXN04_04995</name>
</gene>
<feature type="domain" description="Copper-binding protein MbnP-like" evidence="2">
    <location>
        <begin position="32"/>
        <end position="243"/>
    </location>
</feature>
<reference evidence="3 4" key="1">
    <citation type="submission" date="2018-08" db="EMBL/GenBank/DDBJ databases">
        <title>Chitinophaga sp. K20C18050901, a novel bacterium isolated from forest soil.</title>
        <authorList>
            <person name="Wang C."/>
        </authorList>
    </citation>
    <scope>NUCLEOTIDE SEQUENCE [LARGE SCALE GENOMIC DNA]</scope>
    <source>
        <strain evidence="3 4">K20C18050901</strain>
    </source>
</reference>
<keyword evidence="1" id="KW-0732">Signal</keyword>
<evidence type="ECO:0000256" key="1">
    <source>
        <dbReference type="SAM" id="SignalP"/>
    </source>
</evidence>
<dbReference type="AlphaFoldDB" id="A0A3E1P9T5"/>
<feature type="signal peptide" evidence="1">
    <location>
        <begin position="1"/>
        <end position="21"/>
    </location>
</feature>
<dbReference type="EMBL" id="QTJV01000001">
    <property type="protein sequence ID" value="RFM36860.1"/>
    <property type="molecule type" value="Genomic_DNA"/>
</dbReference>
<evidence type="ECO:0000259" key="2">
    <source>
        <dbReference type="Pfam" id="PF20243"/>
    </source>
</evidence>
<dbReference type="Pfam" id="PF20243">
    <property type="entry name" value="MbnP"/>
    <property type="match status" value="1"/>
</dbReference>
<dbReference type="OrthoDB" id="1422031at2"/>
<dbReference type="Proteomes" id="UP000261174">
    <property type="component" value="Unassembled WGS sequence"/>
</dbReference>
<organism evidence="3 4">
    <name type="scientific">Chitinophaga silvisoli</name>
    <dbReference type="NCBI Taxonomy" id="2291814"/>
    <lineage>
        <taxon>Bacteria</taxon>
        <taxon>Pseudomonadati</taxon>
        <taxon>Bacteroidota</taxon>
        <taxon>Chitinophagia</taxon>
        <taxon>Chitinophagales</taxon>
        <taxon>Chitinophagaceae</taxon>
        <taxon>Chitinophaga</taxon>
    </lineage>
</organism>
<protein>
    <recommendedName>
        <fullName evidence="2">Copper-binding protein MbnP-like domain-containing protein</fullName>
    </recommendedName>
</protein>
<feature type="chain" id="PRO_5017632040" description="Copper-binding protein MbnP-like domain-containing protein" evidence="1">
    <location>
        <begin position="22"/>
        <end position="266"/>
    </location>
</feature>
<accession>A0A3E1P9T5</accession>
<sequence>MNKCFLIIAITVLMIISAVGCSNKGAQGTLVPLSIEFDNIAGEQNLQLGTGVYRNAEGETYSVDFLQYYISNISLTRTDGFTYTVPQDSSYFLIREEDPKTRFANVKVPEGEYSRLTFMVGVDSLRNTMDISKRTGVLDPAGGMEGMYWEWNSGYIFFRMEGTSFAVPATIDAKQRFRFHIGGFGGISAPTINNIKTISIDLTAGGTALVKKGAHSNIHLMVDIMKVFDGPSQVRLKDHSQVMFSDYSASIAKNYSTMFRHDHTEN</sequence>
<evidence type="ECO:0000313" key="4">
    <source>
        <dbReference type="Proteomes" id="UP000261174"/>
    </source>
</evidence>
<dbReference type="PROSITE" id="PS51257">
    <property type="entry name" value="PROKAR_LIPOPROTEIN"/>
    <property type="match status" value="1"/>
</dbReference>
<evidence type="ECO:0000313" key="3">
    <source>
        <dbReference type="EMBL" id="RFM36860.1"/>
    </source>
</evidence>
<keyword evidence="4" id="KW-1185">Reference proteome</keyword>